<dbReference type="EMBL" id="JTJL01000057">
    <property type="protein sequence ID" value="OBW91848.1"/>
    <property type="molecule type" value="Genomic_DNA"/>
</dbReference>
<dbReference type="PATRIC" id="fig|505341.3.peg.1958"/>
<gene>
    <name evidence="2" type="ORF">QS62_09785</name>
</gene>
<keyword evidence="2" id="KW-0808">Transferase</keyword>
<dbReference type="PANTHER" id="PTHR18964:SF149">
    <property type="entry name" value="BIFUNCTIONAL UDP-N-ACETYLGLUCOSAMINE 2-EPIMERASE_N-ACETYLMANNOSAMINE KINASE"/>
    <property type="match status" value="1"/>
</dbReference>
<proteinExistence type="inferred from homology"/>
<dbReference type="RefSeq" id="WP_066109498.1">
    <property type="nucleotide sequence ID" value="NZ_JTJL01000057.1"/>
</dbReference>
<evidence type="ECO:0000313" key="3">
    <source>
        <dbReference type="Proteomes" id="UP000092649"/>
    </source>
</evidence>
<keyword evidence="3" id="KW-1185">Reference proteome</keyword>
<dbReference type="AlphaFoldDB" id="A0A1A7NQD9"/>
<name>A0A1A7NQD9_9PAST</name>
<organism evidence="2 3">
    <name type="scientific">Gallibacterium salpingitidis</name>
    <dbReference type="NCBI Taxonomy" id="505341"/>
    <lineage>
        <taxon>Bacteria</taxon>
        <taxon>Pseudomonadati</taxon>
        <taxon>Pseudomonadota</taxon>
        <taxon>Gammaproteobacteria</taxon>
        <taxon>Pasteurellales</taxon>
        <taxon>Pasteurellaceae</taxon>
        <taxon>Gallibacterium</taxon>
    </lineage>
</organism>
<accession>A0A1A7NQD9</accession>
<keyword evidence="2" id="KW-0418">Kinase</keyword>
<dbReference type="PANTHER" id="PTHR18964">
    <property type="entry name" value="ROK (REPRESSOR, ORF, KINASE) FAMILY"/>
    <property type="match status" value="1"/>
</dbReference>
<dbReference type="InterPro" id="IPR043129">
    <property type="entry name" value="ATPase_NBD"/>
</dbReference>
<evidence type="ECO:0000256" key="1">
    <source>
        <dbReference type="ARBA" id="ARBA00006479"/>
    </source>
</evidence>
<dbReference type="GO" id="GO:0016301">
    <property type="term" value="F:kinase activity"/>
    <property type="evidence" value="ECO:0007669"/>
    <property type="project" value="UniProtKB-KW"/>
</dbReference>
<dbReference type="Pfam" id="PF00480">
    <property type="entry name" value="ROK"/>
    <property type="match status" value="1"/>
</dbReference>
<reference evidence="2 3" key="1">
    <citation type="submission" date="2014-11" db="EMBL/GenBank/DDBJ databases">
        <title>Pan-genome of Gallibacterium spp.</title>
        <authorList>
            <person name="Kudirkiene E."/>
            <person name="Bojesen A.M."/>
        </authorList>
    </citation>
    <scope>NUCLEOTIDE SEQUENCE [LARGE SCALE GENOMIC DNA]</scope>
    <source>
        <strain evidence="2 3">F150</strain>
    </source>
</reference>
<comment type="caution">
    <text evidence="2">The sequence shown here is derived from an EMBL/GenBank/DDBJ whole genome shotgun (WGS) entry which is preliminary data.</text>
</comment>
<dbReference type="Gene3D" id="3.30.420.40">
    <property type="match status" value="2"/>
</dbReference>
<dbReference type="SUPFAM" id="SSF53067">
    <property type="entry name" value="Actin-like ATPase domain"/>
    <property type="match status" value="1"/>
</dbReference>
<protein>
    <submittedName>
        <fullName evidence="2">Glucokinase</fullName>
    </submittedName>
</protein>
<dbReference type="InterPro" id="IPR000600">
    <property type="entry name" value="ROK"/>
</dbReference>
<comment type="similarity">
    <text evidence="1">Belongs to the ROK (NagC/XylR) family.</text>
</comment>
<evidence type="ECO:0000313" key="2">
    <source>
        <dbReference type="EMBL" id="OBW91848.1"/>
    </source>
</evidence>
<dbReference type="OrthoDB" id="9810372at2"/>
<dbReference type="Proteomes" id="UP000092649">
    <property type="component" value="Unassembled WGS sequence"/>
</dbReference>
<sequence length="329" mass="35882">MKQHNILNYYVGIDIGGTNTKIGIVDDKCNIIIEKSIKTLPELGVQKTFSRIWKTTQEMADTINISEDNIIGIGLGIPGLIINQSIIKRAANFPWGDNVNAKHLMEEITKKPVKVEKDVNNIALGEYLFGEGRGFKNILVISIGTGVSAGIIINHQILSGTTGCGGEFGHIVINPNGLKCGCGLTGCLETYVSTAGLLREAKKLITEKNSGLISKQFQNNLQQLEVHHIFEFYKKDDAIAITVIENFCRHLAYGIGILLNIINPDAIIFAGGISKSADVIIEKVNKYLHNYALQASMENLQFRSSKLLDSAGIKGAAALIMNTDKTENL</sequence>